<evidence type="ECO:0000256" key="4">
    <source>
        <dbReference type="ARBA" id="ARBA00022475"/>
    </source>
</evidence>
<comment type="similarity">
    <text evidence="2">Belongs to the binding-protein-dependent transport system permease family. HisMQ subfamily.</text>
</comment>
<name>A0A4Z0W3Y3_9GAMM</name>
<feature type="transmembrane region" description="Helical" evidence="9">
    <location>
        <begin position="364"/>
        <end position="386"/>
    </location>
</feature>
<evidence type="ECO:0000256" key="3">
    <source>
        <dbReference type="ARBA" id="ARBA00022448"/>
    </source>
</evidence>
<protein>
    <submittedName>
        <fullName evidence="11">Amino acid ABC transporter permease</fullName>
    </submittedName>
</protein>
<comment type="caution">
    <text evidence="11">The sequence shown here is derived from an EMBL/GenBank/DDBJ whole genome shotgun (WGS) entry which is preliminary data.</text>
</comment>
<dbReference type="OrthoDB" id="9808531at2"/>
<dbReference type="PROSITE" id="PS50928">
    <property type="entry name" value="ABC_TM1"/>
    <property type="match status" value="1"/>
</dbReference>
<keyword evidence="3 9" id="KW-0813">Transport</keyword>
<dbReference type="Proteomes" id="UP000297475">
    <property type="component" value="Unassembled WGS sequence"/>
</dbReference>
<evidence type="ECO:0000256" key="8">
    <source>
        <dbReference type="ARBA" id="ARBA00023136"/>
    </source>
</evidence>
<evidence type="ECO:0000256" key="9">
    <source>
        <dbReference type="RuleBase" id="RU363032"/>
    </source>
</evidence>
<dbReference type="CDD" id="cd06261">
    <property type="entry name" value="TM_PBP2"/>
    <property type="match status" value="1"/>
</dbReference>
<keyword evidence="7 9" id="KW-1133">Transmembrane helix</keyword>
<feature type="transmembrane region" description="Helical" evidence="9">
    <location>
        <begin position="217"/>
        <end position="243"/>
    </location>
</feature>
<gene>
    <name evidence="11" type="ORF">E4656_14125</name>
</gene>
<feature type="transmembrane region" description="Helical" evidence="9">
    <location>
        <begin position="263"/>
        <end position="282"/>
    </location>
</feature>
<dbReference type="NCBIfam" id="TIGR01726">
    <property type="entry name" value="HEQRo_perm_3TM"/>
    <property type="match status" value="1"/>
</dbReference>
<dbReference type="GO" id="GO:0022857">
    <property type="term" value="F:transmembrane transporter activity"/>
    <property type="evidence" value="ECO:0007669"/>
    <property type="project" value="InterPro"/>
</dbReference>
<proteinExistence type="inferred from homology"/>
<evidence type="ECO:0000256" key="1">
    <source>
        <dbReference type="ARBA" id="ARBA00004429"/>
    </source>
</evidence>
<evidence type="ECO:0000313" key="11">
    <source>
        <dbReference type="EMBL" id="TGG92014.1"/>
    </source>
</evidence>
<feature type="domain" description="ABC transmembrane type-1" evidence="10">
    <location>
        <begin position="89"/>
        <end position="383"/>
    </location>
</feature>
<dbReference type="GO" id="GO:0006865">
    <property type="term" value="P:amino acid transport"/>
    <property type="evidence" value="ECO:0007669"/>
    <property type="project" value="UniProtKB-KW"/>
</dbReference>
<keyword evidence="8 9" id="KW-0472">Membrane</keyword>
<feature type="transmembrane region" description="Helical" evidence="9">
    <location>
        <begin position="23"/>
        <end position="46"/>
    </location>
</feature>
<reference evidence="11 12" key="1">
    <citation type="submission" date="2019-04" db="EMBL/GenBank/DDBJ databases">
        <title>Natronospirillum operosus gen. nov., sp. nov., a haloalkaliphilic satellite isolated from decaying biomass of laboratory culture of cyanobacterium Geitlerinema sp. and proposal of Natronospirillaceae fam. nov. and Saccharospirillaceae fam. nov.</title>
        <authorList>
            <person name="Kevbrin V."/>
            <person name="Boltyanskaya Y."/>
            <person name="Koziaeva V."/>
            <person name="Grouzdev D.S."/>
            <person name="Park M."/>
            <person name="Cho J."/>
        </authorList>
    </citation>
    <scope>NUCLEOTIDE SEQUENCE [LARGE SCALE GENOMIC DNA]</scope>
    <source>
        <strain evidence="11 12">G-116</strain>
    </source>
</reference>
<accession>A0A4Z0W3Y3</accession>
<keyword evidence="5 9" id="KW-0812">Transmembrane</keyword>
<keyword evidence="12" id="KW-1185">Reference proteome</keyword>
<dbReference type="Pfam" id="PF00528">
    <property type="entry name" value="BPD_transp_1"/>
    <property type="match status" value="1"/>
</dbReference>
<comment type="subcellular location">
    <subcellularLocation>
        <location evidence="1">Cell inner membrane</location>
        <topology evidence="1">Multi-pass membrane protein</topology>
    </subcellularLocation>
    <subcellularLocation>
        <location evidence="9">Cell membrane</location>
        <topology evidence="9">Multi-pass membrane protein</topology>
    </subcellularLocation>
</comment>
<organism evidence="11 12">
    <name type="scientific">Natronospirillum operosum</name>
    <dbReference type="NCBI Taxonomy" id="2759953"/>
    <lineage>
        <taxon>Bacteria</taxon>
        <taxon>Pseudomonadati</taxon>
        <taxon>Pseudomonadota</taxon>
        <taxon>Gammaproteobacteria</taxon>
        <taxon>Oceanospirillales</taxon>
        <taxon>Natronospirillaceae</taxon>
        <taxon>Natronospirillum</taxon>
    </lineage>
</organism>
<evidence type="ECO:0000256" key="2">
    <source>
        <dbReference type="ARBA" id="ARBA00010072"/>
    </source>
</evidence>
<evidence type="ECO:0000256" key="7">
    <source>
        <dbReference type="ARBA" id="ARBA00022989"/>
    </source>
</evidence>
<dbReference type="Gene3D" id="1.10.3720.10">
    <property type="entry name" value="MetI-like"/>
    <property type="match status" value="1"/>
</dbReference>
<keyword evidence="4" id="KW-1003">Cell membrane</keyword>
<dbReference type="RefSeq" id="WP_135483943.1">
    <property type="nucleotide sequence ID" value="NZ_SRMF01000006.1"/>
</dbReference>
<evidence type="ECO:0000256" key="6">
    <source>
        <dbReference type="ARBA" id="ARBA00022970"/>
    </source>
</evidence>
<dbReference type="SUPFAM" id="SSF161098">
    <property type="entry name" value="MetI-like"/>
    <property type="match status" value="2"/>
</dbReference>
<dbReference type="EMBL" id="SRMF01000006">
    <property type="protein sequence ID" value="TGG92014.1"/>
    <property type="molecule type" value="Genomic_DNA"/>
</dbReference>
<dbReference type="AlphaFoldDB" id="A0A4Z0W3Y3"/>
<keyword evidence="6" id="KW-0029">Amino-acid transport</keyword>
<evidence type="ECO:0000256" key="5">
    <source>
        <dbReference type="ARBA" id="ARBA00022692"/>
    </source>
</evidence>
<dbReference type="PANTHER" id="PTHR30614">
    <property type="entry name" value="MEMBRANE COMPONENT OF AMINO ACID ABC TRANSPORTER"/>
    <property type="match status" value="1"/>
</dbReference>
<evidence type="ECO:0000259" key="10">
    <source>
        <dbReference type="PROSITE" id="PS50928"/>
    </source>
</evidence>
<feature type="transmembrane region" description="Helical" evidence="9">
    <location>
        <begin position="84"/>
        <end position="112"/>
    </location>
</feature>
<feature type="transmembrane region" description="Helical" evidence="9">
    <location>
        <begin position="184"/>
        <end position="205"/>
    </location>
</feature>
<dbReference type="InterPro" id="IPR043429">
    <property type="entry name" value="ArtM/GltK/GlnP/TcyL/YhdX-like"/>
</dbReference>
<dbReference type="InterPro" id="IPR000515">
    <property type="entry name" value="MetI-like"/>
</dbReference>
<feature type="transmembrane region" description="Helical" evidence="9">
    <location>
        <begin position="124"/>
        <end position="147"/>
    </location>
</feature>
<evidence type="ECO:0000313" key="12">
    <source>
        <dbReference type="Proteomes" id="UP000297475"/>
    </source>
</evidence>
<dbReference type="InterPro" id="IPR010065">
    <property type="entry name" value="AA_ABC_transptr_permease_3TM"/>
</dbReference>
<dbReference type="GO" id="GO:0043190">
    <property type="term" value="C:ATP-binding cassette (ABC) transporter complex"/>
    <property type="evidence" value="ECO:0007669"/>
    <property type="project" value="InterPro"/>
</dbReference>
<dbReference type="InterPro" id="IPR035906">
    <property type="entry name" value="MetI-like_sf"/>
</dbReference>
<sequence>MKHNLNSTQRSWFNINDPRVRSVIYQILIILGVIWAVMTIAGNVVANLEARGIATGFRFLGERAGFGVSQALIEYSSNSTYGRVFFVGLLNTLLVSAMGIVAATFLGLFVGLGRLTPNWLVRKICMVYIEIFRNIPVLLQIFFWYYVVLQTLPRPNQSIALLGDLVFINVRGAYAPRPILESGIGILTTMLILAVVAVIALTIWARRRKRDTGEEFPVLWTSLGILVGTMTVGYIATGQPLVFEIPELRGFSFDGGMRLRPELLALWLALTIYTSTFIAEIIRSGIQSVSHGQTEACRALSLSERQRMKLVVLPQALRVIVPPLTSQYLNLTKNSSLAVAIGYPDLVSVFQGTALNQTGQAIEIVGMTMAVYLLISLLVSAFMNWFNKRVALVER</sequence>
<dbReference type="PANTHER" id="PTHR30614:SF37">
    <property type="entry name" value="AMINO-ACID ABC TRANSPORTER PERMEASE PROTEIN YHDX-RELATED"/>
    <property type="match status" value="1"/>
</dbReference>